<sequence>MNMDSAGPTIMIRAATGNSALPLSPNPSSEHGSASAFGWEHDRRGSRGGAGLGSAMGSRTGASHQPQPLAMPSGQHLIKTNAPNPNRMAAREKLAKWGLLPLVVFALEVYRTLKALSREVFVPLFSAGIHLILGAVALVPKQDASQSLRPSGSGPGKAAQKAAQDAAPSSETWKHTLATSFLLSRQLTISAYPNPHPTKQTASPSALAKLVPKTQRWRRPLLVPRRTSALPALSKAGRMIRTGTTVGVLALLVMLSWRSWLRFTSAAICCAWAMLFRAPELWHSLRDWDASSAEQNAGSTSQHADDFVQAAYNFDRSINRALSAVQEVELVARGYKLSSSTGNNLSRTGSLRKGQESSGAPQNLRLSHLRQDVATALDNVWRACMQTSSELSPLVDQQELAVLRHMYSLNEGSEDGLDVSSHNLASSFDSPFGRTHSIDVHAANADGRSPQMLAHSAPVGSRSRPLSLSMTSPIRSSARNSILDPSIFSTLNTPASASASTSTFEETSSQGPSVTPTGHKRLSLLSDGGTSSLGRQSSLRRGLPRSRGSDTDHSATSPVTGRPTSRLAYVSEKGDDDAPSAVETAALKRLSYNSTTSASTSTSPSLGVPNSTESGAPGHSAPPVSQSASWTPATGSRPTSTTLTTTSNGESPLKRAGSPEPGRVSVSNPPDSRRLSGNQWANMSGFSHLSSAASAQHQAPSSNLHLAEMKGAFEHMHYTRKLTISHLLSLRSGAETGHPRSKHVGDSSDAQAQDPWSLAEPIVGRLCAEMRFQQERIDLAVRDAMIGSTTPNSRGGSRGQTEGTAQSSGDHTGFEDRSNAFGLLLRTLQVKLRAAAGEVEVGAPTQLHGVESASSDEITQSPLSGMQNASLTQVEAATRLFEGMRDDLLALSAEWESGLKILRAEQRRRQQVSSEEASQENKAPTEASAAQSASSKLDSPQEADEDELETDLVAQARRYADWS</sequence>
<evidence type="ECO:0000256" key="3">
    <source>
        <dbReference type="ARBA" id="ARBA00022989"/>
    </source>
</evidence>
<feature type="compositionally biased region" description="Low complexity" evidence="5">
    <location>
        <begin position="634"/>
        <end position="647"/>
    </location>
</feature>
<feature type="compositionally biased region" description="Polar residues" evidence="5">
    <location>
        <begin position="911"/>
        <end position="938"/>
    </location>
</feature>
<evidence type="ECO:0000256" key="5">
    <source>
        <dbReference type="SAM" id="MobiDB-lite"/>
    </source>
</evidence>
<feature type="compositionally biased region" description="Acidic residues" evidence="5">
    <location>
        <begin position="941"/>
        <end position="950"/>
    </location>
</feature>
<feature type="region of interest" description="Disordered" evidence="5">
    <location>
        <begin position="338"/>
        <end position="365"/>
    </location>
</feature>
<feature type="region of interest" description="Disordered" evidence="5">
    <location>
        <begin position="18"/>
        <end position="68"/>
    </location>
</feature>
<accession>A0A316VYN9</accession>
<proteinExistence type="predicted"/>
<gene>
    <name evidence="7" type="ORF">IE81DRAFT_330105</name>
</gene>
<feature type="compositionally biased region" description="Low complexity" evidence="5">
    <location>
        <begin position="523"/>
        <end position="541"/>
    </location>
</feature>
<dbReference type="Proteomes" id="UP000245783">
    <property type="component" value="Unassembled WGS sequence"/>
</dbReference>
<protein>
    <recommendedName>
        <fullName evidence="6">Myosin-binding domain-containing protein</fullName>
    </recommendedName>
</protein>
<feature type="region of interest" description="Disordered" evidence="5">
    <location>
        <begin position="847"/>
        <end position="867"/>
    </location>
</feature>
<keyword evidence="3" id="KW-1133">Transmembrane helix</keyword>
<feature type="region of interest" description="Disordered" evidence="5">
    <location>
        <begin position="498"/>
        <end position="565"/>
    </location>
</feature>
<feature type="region of interest" description="Disordered" evidence="5">
    <location>
        <begin position="787"/>
        <end position="814"/>
    </location>
</feature>
<feature type="region of interest" description="Disordered" evidence="5">
    <location>
        <begin position="442"/>
        <end position="472"/>
    </location>
</feature>
<dbReference type="EMBL" id="KZ819378">
    <property type="protein sequence ID" value="PWN42569.1"/>
    <property type="molecule type" value="Genomic_DNA"/>
</dbReference>
<organism evidence="7 8">
    <name type="scientific">Ceraceosorus guamensis</name>
    <dbReference type="NCBI Taxonomy" id="1522189"/>
    <lineage>
        <taxon>Eukaryota</taxon>
        <taxon>Fungi</taxon>
        <taxon>Dikarya</taxon>
        <taxon>Basidiomycota</taxon>
        <taxon>Ustilaginomycotina</taxon>
        <taxon>Exobasidiomycetes</taxon>
        <taxon>Ceraceosorales</taxon>
        <taxon>Ceraceosoraceae</taxon>
        <taxon>Ceraceosorus</taxon>
    </lineage>
</organism>
<feature type="compositionally biased region" description="Polar residues" evidence="5">
    <location>
        <begin position="787"/>
        <end position="810"/>
    </location>
</feature>
<dbReference type="InterPro" id="IPR026859">
    <property type="entry name" value="Myosin-bd"/>
</dbReference>
<feature type="compositionally biased region" description="Low complexity" evidence="5">
    <location>
        <begin position="18"/>
        <end position="29"/>
    </location>
</feature>
<feature type="compositionally biased region" description="Polar residues" evidence="5">
    <location>
        <begin position="623"/>
        <end position="633"/>
    </location>
</feature>
<feature type="compositionally biased region" description="Polar residues" evidence="5">
    <location>
        <begin position="852"/>
        <end position="867"/>
    </location>
</feature>
<feature type="compositionally biased region" description="Polar residues" evidence="5">
    <location>
        <begin position="554"/>
        <end position="563"/>
    </location>
</feature>
<feature type="region of interest" description="Disordered" evidence="5">
    <location>
        <begin position="909"/>
        <end position="963"/>
    </location>
</feature>
<keyword evidence="2" id="KW-0812">Transmembrane</keyword>
<feature type="compositionally biased region" description="Low complexity" evidence="5">
    <location>
        <begin position="498"/>
        <end position="509"/>
    </location>
</feature>
<dbReference type="RefSeq" id="XP_025369729.1">
    <property type="nucleotide sequence ID" value="XM_025515177.1"/>
</dbReference>
<dbReference type="AlphaFoldDB" id="A0A316VYN9"/>
<dbReference type="Pfam" id="PF12632">
    <property type="entry name" value="Vezatin"/>
    <property type="match status" value="1"/>
</dbReference>
<comment type="subcellular location">
    <subcellularLocation>
        <location evidence="1">Endomembrane system</location>
    </subcellularLocation>
</comment>
<reference evidence="7 8" key="1">
    <citation type="journal article" date="2018" name="Mol. Biol. Evol.">
        <title>Broad Genomic Sampling Reveals a Smut Pathogenic Ancestry of the Fungal Clade Ustilaginomycotina.</title>
        <authorList>
            <person name="Kijpornyongpan T."/>
            <person name="Mondo S.J."/>
            <person name="Barry K."/>
            <person name="Sandor L."/>
            <person name="Lee J."/>
            <person name="Lipzen A."/>
            <person name="Pangilinan J."/>
            <person name="LaButti K."/>
            <person name="Hainaut M."/>
            <person name="Henrissat B."/>
            <person name="Grigoriev I.V."/>
            <person name="Spatafora J.W."/>
            <person name="Aime M.C."/>
        </authorList>
    </citation>
    <scope>NUCLEOTIDE SEQUENCE [LARGE SCALE GENOMIC DNA]</scope>
    <source>
        <strain evidence="7 8">MCA 4658</strain>
    </source>
</reference>
<name>A0A316VYN9_9BASI</name>
<evidence type="ECO:0000313" key="8">
    <source>
        <dbReference type="Proteomes" id="UP000245783"/>
    </source>
</evidence>
<feature type="region of interest" description="Disordered" evidence="5">
    <location>
        <begin position="592"/>
        <end position="681"/>
    </location>
</feature>
<feature type="domain" description="Myosin-binding" evidence="6">
    <location>
        <begin position="285"/>
        <end position="416"/>
    </location>
</feature>
<dbReference type="STRING" id="1522189.A0A316VYN9"/>
<feature type="region of interest" description="Disordered" evidence="5">
    <location>
        <begin position="145"/>
        <end position="171"/>
    </location>
</feature>
<dbReference type="GO" id="GO:0012505">
    <property type="term" value="C:endomembrane system"/>
    <property type="evidence" value="ECO:0007669"/>
    <property type="project" value="UniProtKB-SubCell"/>
</dbReference>
<dbReference type="GO" id="GO:0017022">
    <property type="term" value="F:myosin binding"/>
    <property type="evidence" value="ECO:0007669"/>
    <property type="project" value="InterPro"/>
</dbReference>
<feature type="compositionally biased region" description="Polar residues" evidence="5">
    <location>
        <begin position="356"/>
        <end position="365"/>
    </location>
</feature>
<dbReference type="GeneID" id="37037047"/>
<feature type="region of interest" description="Disordered" evidence="5">
    <location>
        <begin position="734"/>
        <end position="753"/>
    </location>
</feature>
<evidence type="ECO:0000256" key="1">
    <source>
        <dbReference type="ARBA" id="ARBA00004308"/>
    </source>
</evidence>
<evidence type="ECO:0000313" key="7">
    <source>
        <dbReference type="EMBL" id="PWN42569.1"/>
    </source>
</evidence>
<evidence type="ECO:0000259" key="6">
    <source>
        <dbReference type="Pfam" id="PF12632"/>
    </source>
</evidence>
<feature type="compositionally biased region" description="Low complexity" evidence="5">
    <location>
        <begin position="592"/>
        <end position="605"/>
    </location>
</feature>
<feature type="compositionally biased region" description="Low complexity" evidence="5">
    <location>
        <begin position="156"/>
        <end position="170"/>
    </location>
</feature>
<feature type="compositionally biased region" description="Polar residues" evidence="5">
    <location>
        <begin position="665"/>
        <end position="681"/>
    </location>
</feature>
<evidence type="ECO:0000256" key="2">
    <source>
        <dbReference type="ARBA" id="ARBA00022692"/>
    </source>
</evidence>
<keyword evidence="4" id="KW-0472">Membrane</keyword>
<evidence type="ECO:0000256" key="4">
    <source>
        <dbReference type="ARBA" id="ARBA00023136"/>
    </source>
</evidence>
<dbReference type="OrthoDB" id="21151at2759"/>
<keyword evidence="8" id="KW-1185">Reference proteome</keyword>
<feature type="compositionally biased region" description="Polar residues" evidence="5">
    <location>
        <begin position="338"/>
        <end position="349"/>
    </location>
</feature>
<dbReference type="InParanoid" id="A0A316VYN9"/>